<protein>
    <submittedName>
        <fullName evidence="1">Uncharacterized protein</fullName>
    </submittedName>
</protein>
<name>A0A7X0PI01_9BURK</name>
<accession>A0A7X0PI01</accession>
<sequence length="195" mass="21273">MEPVATRDELAVQALRLPRMHEADVRVCACHAMQCHVHRLVDDAGRTGVAGRVQVFLDLRLPIGHEAFAQVLAHVDEEALTAGPGDLHSVVRMALAVHAFAQAATAQQIDRALLQHTGADARLDLRAAAVLQHHAVHSRLVQQMGQEQACGAAADDGHLCFHDDWFYRRVAGRRHARLLCKSKKSTVCAEARAGL</sequence>
<dbReference type="EMBL" id="JACHLK010000012">
    <property type="protein sequence ID" value="MBB6562332.1"/>
    <property type="molecule type" value="Genomic_DNA"/>
</dbReference>
<comment type="caution">
    <text evidence="1">The sequence shown here is derived from an EMBL/GenBank/DDBJ whole genome shotgun (WGS) entry which is preliminary data.</text>
</comment>
<proteinExistence type="predicted"/>
<dbReference type="Proteomes" id="UP000575083">
    <property type="component" value="Unassembled WGS sequence"/>
</dbReference>
<keyword evidence="2" id="KW-1185">Reference proteome</keyword>
<gene>
    <name evidence="1" type="ORF">HNP48_005042</name>
</gene>
<evidence type="ECO:0000313" key="2">
    <source>
        <dbReference type="Proteomes" id="UP000575083"/>
    </source>
</evidence>
<evidence type="ECO:0000313" key="1">
    <source>
        <dbReference type="EMBL" id="MBB6562332.1"/>
    </source>
</evidence>
<organism evidence="1 2">
    <name type="scientific">Acidovorax soli</name>
    <dbReference type="NCBI Taxonomy" id="592050"/>
    <lineage>
        <taxon>Bacteria</taxon>
        <taxon>Pseudomonadati</taxon>
        <taxon>Pseudomonadota</taxon>
        <taxon>Betaproteobacteria</taxon>
        <taxon>Burkholderiales</taxon>
        <taxon>Comamonadaceae</taxon>
        <taxon>Acidovorax</taxon>
    </lineage>
</organism>
<dbReference type="AlphaFoldDB" id="A0A7X0PI01"/>
<reference evidence="1 2" key="1">
    <citation type="submission" date="2020-08" db="EMBL/GenBank/DDBJ databases">
        <title>Functional genomics of gut bacteria from endangered species of beetles.</title>
        <authorList>
            <person name="Carlos-Shanley C."/>
        </authorList>
    </citation>
    <scope>NUCLEOTIDE SEQUENCE [LARGE SCALE GENOMIC DNA]</scope>
    <source>
        <strain evidence="1 2">S00198</strain>
    </source>
</reference>